<keyword evidence="4 8" id="KW-0812">Transmembrane</keyword>
<feature type="transmembrane region" description="Helical" evidence="8">
    <location>
        <begin position="425"/>
        <end position="447"/>
    </location>
</feature>
<feature type="transmembrane region" description="Helical" evidence="8">
    <location>
        <begin position="303"/>
        <end position="326"/>
    </location>
</feature>
<feature type="transmembrane region" description="Helical" evidence="8">
    <location>
        <begin position="627"/>
        <end position="651"/>
    </location>
</feature>
<evidence type="ECO:0000256" key="1">
    <source>
        <dbReference type="ARBA" id="ARBA00004651"/>
    </source>
</evidence>
<evidence type="ECO:0000256" key="4">
    <source>
        <dbReference type="ARBA" id="ARBA00022692"/>
    </source>
</evidence>
<organism evidence="11 12">
    <name type="scientific">Aplysia californica</name>
    <name type="common">California sea hare</name>
    <dbReference type="NCBI Taxonomy" id="6500"/>
    <lineage>
        <taxon>Eukaryota</taxon>
        <taxon>Metazoa</taxon>
        <taxon>Spiralia</taxon>
        <taxon>Lophotrochozoa</taxon>
        <taxon>Mollusca</taxon>
        <taxon>Gastropoda</taxon>
        <taxon>Heterobranchia</taxon>
        <taxon>Euthyneura</taxon>
        <taxon>Tectipleura</taxon>
        <taxon>Aplysiida</taxon>
        <taxon>Aplysioidea</taxon>
        <taxon>Aplysiidae</taxon>
        <taxon>Aplysia</taxon>
    </lineage>
</organism>
<keyword evidence="11" id="KW-1185">Reference proteome</keyword>
<evidence type="ECO:0000256" key="2">
    <source>
        <dbReference type="ARBA" id="ARBA00009657"/>
    </source>
</evidence>
<evidence type="ECO:0000259" key="10">
    <source>
        <dbReference type="PROSITE" id="PS51465"/>
    </source>
</evidence>
<comment type="subcellular location">
    <subcellularLocation>
        <location evidence="1 8">Cell membrane</location>
        <topology evidence="1 8">Multi-pass membrane protein</topology>
    </subcellularLocation>
</comment>
<keyword evidence="3" id="KW-1003">Cell membrane</keyword>
<sequence length="729" mass="79947">MALYQGVPQMLNSLDRLDQAGVDEATGDLDSSDYDPDLSTDDLYPTADNHDHIPSATAKVVGPGGKYYFPVQRLPDVPPMGSDHESDESETGQCGIGCCKPKCPQKCVSLPVFVMSYGVAGIWMIMTGSLLASQVTSIQRHLGLSSRWTSLILGANDMGQLFAVLLGSHFGKYTHIPRCLSVSGILFGLATLAMSLGRLQEPSLDQHSSVSTLMNVTVGSDINQKYVCVHKEPSELEVTSVNVTLSTVTPDLTGEPPEALRSSWVYWLLFIAALLGGTSKSFRIPLLTYYVEQNIKDKTRSALYLGSSFTTMVFGPPIAMLLGSYLSTLPFDLSDTTISQHDQRWIGAWWLGFLIVGGASIVFNVPIMFFPRSMKRRKPSHIEDDHAHKSEQDEKKQPRNSRLRRTRHVVMELPRSICRLFRRPVFLLALVSACVNWLAFAGFFMFLQKYVESQFNKTAQEVSLASGVVNIISMALGTFVGGLITTKLKLGLRGCVLVTMVTAASTSLLDFLQFIFGCDDSNIIGLTGGVVSSCECAPETILLSCGDDGRDYLSPCVAGCTNVTDSIFSNCTAANVTSLTPGQCQLDCPFFIPYMAVVFSSTLIACLGLMPSYMMTIRSVEPRDESLAAGLVSFIQTILGFLPSPVIYGILVDATCRLWSPGSGYCLLHHRDQLRFRFYGLNIGLRACDILVLAVMLWLVRKGDRGEREKEGKTKGKKEEGEGREMELR</sequence>
<dbReference type="NCBIfam" id="TIGR00805">
    <property type="entry name" value="oat"/>
    <property type="match status" value="1"/>
</dbReference>
<evidence type="ECO:0000313" key="11">
    <source>
        <dbReference type="Proteomes" id="UP000694888"/>
    </source>
</evidence>
<feature type="region of interest" description="Disordered" evidence="9">
    <location>
        <begin position="380"/>
        <end position="402"/>
    </location>
</feature>
<keyword evidence="6 8" id="KW-0472">Membrane</keyword>
<keyword evidence="5 8" id="KW-1133">Transmembrane helix</keyword>
<feature type="transmembrane region" description="Helical" evidence="8">
    <location>
        <begin position="179"/>
        <end position="199"/>
    </location>
</feature>
<dbReference type="PROSITE" id="PS51465">
    <property type="entry name" value="KAZAL_2"/>
    <property type="match status" value="1"/>
</dbReference>
<feature type="region of interest" description="Disordered" evidence="9">
    <location>
        <begin position="705"/>
        <end position="729"/>
    </location>
</feature>
<comment type="similarity">
    <text evidence="2 8">Belongs to the organo anion transporter (TC 2.A.60) family.</text>
</comment>
<dbReference type="PANTHER" id="PTHR11388:SF142">
    <property type="entry name" value="SOLUTE CARRIER ORGANIC ANION TRANSPORTER FAMILY MEMBER 5A1"/>
    <property type="match status" value="1"/>
</dbReference>
<dbReference type="GeneID" id="101855350"/>
<feature type="compositionally biased region" description="Basic and acidic residues" evidence="9">
    <location>
        <begin position="380"/>
        <end position="397"/>
    </location>
</feature>
<dbReference type="RefSeq" id="XP_005101883.2">
    <property type="nucleotide sequence ID" value="XM_005101826.2"/>
</dbReference>
<proteinExistence type="inferred from homology"/>
<keyword evidence="8" id="KW-0406">Ion transport</keyword>
<evidence type="ECO:0000256" key="8">
    <source>
        <dbReference type="RuleBase" id="RU362056"/>
    </source>
</evidence>
<dbReference type="InterPro" id="IPR036259">
    <property type="entry name" value="MFS_trans_sf"/>
</dbReference>
<feature type="transmembrane region" description="Helical" evidence="8">
    <location>
        <begin position="346"/>
        <end position="370"/>
    </location>
</feature>
<keyword evidence="7" id="KW-1015">Disulfide bond</keyword>
<evidence type="ECO:0000256" key="6">
    <source>
        <dbReference type="ARBA" id="ARBA00023136"/>
    </source>
</evidence>
<dbReference type="Gene3D" id="1.20.1250.20">
    <property type="entry name" value="MFS general substrate transporter like domains"/>
    <property type="match status" value="1"/>
</dbReference>
<dbReference type="Proteomes" id="UP000694888">
    <property type="component" value="Unplaced"/>
</dbReference>
<dbReference type="InterPro" id="IPR004156">
    <property type="entry name" value="OATP"/>
</dbReference>
<feature type="transmembrane region" description="Helical" evidence="8">
    <location>
        <begin position="678"/>
        <end position="700"/>
    </location>
</feature>
<dbReference type="Pfam" id="PF03137">
    <property type="entry name" value="OATP"/>
    <property type="match status" value="1"/>
</dbReference>
<reference evidence="12" key="1">
    <citation type="submission" date="2025-08" db="UniProtKB">
        <authorList>
            <consortium name="RefSeq"/>
        </authorList>
    </citation>
    <scope>IDENTIFICATION</scope>
</reference>
<feature type="transmembrane region" description="Helical" evidence="8">
    <location>
        <begin position="110"/>
        <end position="136"/>
    </location>
</feature>
<evidence type="ECO:0000256" key="9">
    <source>
        <dbReference type="SAM" id="MobiDB-lite"/>
    </source>
</evidence>
<feature type="transmembrane region" description="Helical" evidence="8">
    <location>
        <begin position="148"/>
        <end position="167"/>
    </location>
</feature>
<dbReference type="InterPro" id="IPR002350">
    <property type="entry name" value="Kazal_dom"/>
</dbReference>
<dbReference type="SUPFAM" id="SSF103473">
    <property type="entry name" value="MFS general substrate transporter"/>
    <property type="match status" value="1"/>
</dbReference>
<evidence type="ECO:0000256" key="3">
    <source>
        <dbReference type="ARBA" id="ARBA00022475"/>
    </source>
</evidence>
<evidence type="ECO:0000256" key="7">
    <source>
        <dbReference type="ARBA" id="ARBA00023157"/>
    </source>
</evidence>
<evidence type="ECO:0000256" key="5">
    <source>
        <dbReference type="ARBA" id="ARBA00022989"/>
    </source>
</evidence>
<dbReference type="PANTHER" id="PTHR11388">
    <property type="entry name" value="ORGANIC ANION TRANSPORTER"/>
    <property type="match status" value="1"/>
</dbReference>
<feature type="transmembrane region" description="Helical" evidence="8">
    <location>
        <begin position="264"/>
        <end position="282"/>
    </location>
</feature>
<accession>A0ABM0JUM0</accession>
<dbReference type="CDD" id="cd17336">
    <property type="entry name" value="MFS_SLCO_OATP"/>
    <property type="match status" value="1"/>
</dbReference>
<feature type="transmembrane region" description="Helical" evidence="8">
    <location>
        <begin position="591"/>
        <end position="615"/>
    </location>
</feature>
<feature type="transmembrane region" description="Helical" evidence="8">
    <location>
        <begin position="496"/>
        <end position="516"/>
    </location>
</feature>
<evidence type="ECO:0000313" key="12">
    <source>
        <dbReference type="RefSeq" id="XP_005101883.2"/>
    </source>
</evidence>
<protein>
    <recommendedName>
        <fullName evidence="8">Solute carrier organic anion transporter family member</fullName>
    </recommendedName>
</protein>
<gene>
    <name evidence="12" type="primary">LOC101855350</name>
</gene>
<keyword evidence="8" id="KW-0813">Transport</keyword>
<name>A0ABM0JUM0_APLCA</name>
<feature type="transmembrane region" description="Helical" evidence="8">
    <location>
        <begin position="467"/>
        <end position="484"/>
    </location>
</feature>
<feature type="domain" description="Kazal-like" evidence="10">
    <location>
        <begin position="528"/>
        <end position="573"/>
    </location>
</feature>